<accession>E3JC81</accession>
<name>E3JC81_PSEI1</name>
<dbReference type="PANTHER" id="PTHR11941:SF54">
    <property type="entry name" value="ENOYL-COA HYDRATASE, MITOCHONDRIAL"/>
    <property type="match status" value="1"/>
</dbReference>
<dbReference type="OrthoDB" id="8452484at2"/>
<dbReference type="CDD" id="cd06558">
    <property type="entry name" value="crotonase-like"/>
    <property type="match status" value="1"/>
</dbReference>
<proteinExistence type="inferred from homology"/>
<gene>
    <name evidence="3" type="ordered locus">FraEuI1c_5551</name>
</gene>
<dbReference type="HOGENOM" id="CLU_009834_7_2_11"/>
<dbReference type="KEGG" id="fri:FraEuI1c_5551"/>
<sequence length="271" mass="27899">MTSENGEAPERDLPGRPLVATESRDGYAILTLDDPAHRNALSLELSNALAAAVEAALADGARAIVLTACPPVFSSGGNLDDLITPKAPLREVYAGMLAVAGAPVPTIAAVDGPAIGAGVNLPLACDVVLASPRAAFDPRFLDVGIHPGGGHLWRLAHRVGPQGAAALVLCGDRLTGAEAVATGLAWRCVPSDELLTRACALAARAAGRPADLVTRTKETLRASLAVTSAQDAVALELEAQEWSVGRPGFADHVRALRDQLRAAREARASRG</sequence>
<dbReference type="PANTHER" id="PTHR11941">
    <property type="entry name" value="ENOYL-COA HYDRATASE-RELATED"/>
    <property type="match status" value="1"/>
</dbReference>
<keyword evidence="4" id="KW-1185">Reference proteome</keyword>
<dbReference type="AlphaFoldDB" id="E3JC81"/>
<dbReference type="InterPro" id="IPR001753">
    <property type="entry name" value="Enoyl-CoA_hydra/iso"/>
</dbReference>
<dbReference type="STRING" id="298654.FraEuI1c_5551"/>
<dbReference type="InterPro" id="IPR029045">
    <property type="entry name" value="ClpP/crotonase-like_dom_sf"/>
</dbReference>
<dbReference type="SUPFAM" id="SSF52096">
    <property type="entry name" value="ClpP/crotonase"/>
    <property type="match status" value="1"/>
</dbReference>
<dbReference type="InParanoid" id="E3JC81"/>
<dbReference type="eggNOG" id="COG1024">
    <property type="taxonomic scope" value="Bacteria"/>
</dbReference>
<dbReference type="GO" id="GO:0006635">
    <property type="term" value="P:fatty acid beta-oxidation"/>
    <property type="evidence" value="ECO:0007669"/>
    <property type="project" value="TreeGrafter"/>
</dbReference>
<dbReference type="PROSITE" id="PS00166">
    <property type="entry name" value="ENOYL_COA_HYDRATASE"/>
    <property type="match status" value="1"/>
</dbReference>
<dbReference type="Proteomes" id="UP000002484">
    <property type="component" value="Chromosome"/>
</dbReference>
<reference evidence="3 4" key="1">
    <citation type="submission" date="2010-10" db="EMBL/GenBank/DDBJ databases">
        <title>Complete sequence of Frankia sp. EuI1c.</title>
        <authorList>
            <consortium name="US DOE Joint Genome Institute"/>
            <person name="Lucas S."/>
            <person name="Copeland A."/>
            <person name="Lapidus A."/>
            <person name="Cheng J.-F."/>
            <person name="Bruce D."/>
            <person name="Goodwin L."/>
            <person name="Pitluck S."/>
            <person name="Chertkov O."/>
            <person name="Detter J.C."/>
            <person name="Han C."/>
            <person name="Tapia R."/>
            <person name="Land M."/>
            <person name="Hauser L."/>
            <person name="Jeffries C."/>
            <person name="Kyrpides N."/>
            <person name="Ivanova N."/>
            <person name="Mikhailova N."/>
            <person name="Beauchemin N."/>
            <person name="Sen A."/>
            <person name="Sur S.A."/>
            <person name="Gtari M."/>
            <person name="Wall L."/>
            <person name="Tisa L."/>
            <person name="Woyke T."/>
        </authorList>
    </citation>
    <scope>NUCLEOTIDE SEQUENCE [LARGE SCALE GENOMIC DNA]</scope>
    <source>
        <strain evidence="4">DSM 45817 / CECT 9037 / EuI1c</strain>
    </source>
</reference>
<dbReference type="RefSeq" id="WP_013426655.1">
    <property type="nucleotide sequence ID" value="NC_014666.1"/>
</dbReference>
<evidence type="ECO:0000313" key="3">
    <source>
        <dbReference type="EMBL" id="ADP83537.1"/>
    </source>
</evidence>
<dbReference type="Gene3D" id="3.90.226.10">
    <property type="entry name" value="2-enoyl-CoA Hydratase, Chain A, domain 1"/>
    <property type="match status" value="1"/>
</dbReference>
<keyword evidence="3" id="KW-0413">Isomerase</keyword>
<dbReference type="EMBL" id="CP002299">
    <property type="protein sequence ID" value="ADP83537.1"/>
    <property type="molecule type" value="Genomic_DNA"/>
</dbReference>
<organism evidence="3 4">
    <name type="scientific">Pseudofrankia inefficax (strain DSM 45817 / CECT 9037 / DDB 130130 / EuI1c)</name>
    <name type="common">Frankia inefficax</name>
    <dbReference type="NCBI Taxonomy" id="298654"/>
    <lineage>
        <taxon>Bacteria</taxon>
        <taxon>Bacillati</taxon>
        <taxon>Actinomycetota</taxon>
        <taxon>Actinomycetes</taxon>
        <taxon>Frankiales</taxon>
        <taxon>Frankiaceae</taxon>
        <taxon>Pseudofrankia</taxon>
    </lineage>
</organism>
<comment type="similarity">
    <text evidence="1 2">Belongs to the enoyl-CoA hydratase/isomerase family.</text>
</comment>
<dbReference type="InterPro" id="IPR018376">
    <property type="entry name" value="Enoyl-CoA_hyd/isom_CS"/>
</dbReference>
<evidence type="ECO:0000256" key="1">
    <source>
        <dbReference type="ARBA" id="ARBA00005254"/>
    </source>
</evidence>
<dbReference type="GO" id="GO:0016853">
    <property type="term" value="F:isomerase activity"/>
    <property type="evidence" value="ECO:0007669"/>
    <property type="project" value="UniProtKB-KW"/>
</dbReference>
<protein>
    <submittedName>
        <fullName evidence="3">Enoyl-CoA hydratase/isomerase</fullName>
    </submittedName>
</protein>
<evidence type="ECO:0000313" key="4">
    <source>
        <dbReference type="Proteomes" id="UP000002484"/>
    </source>
</evidence>
<dbReference type="Pfam" id="PF00378">
    <property type="entry name" value="ECH_1"/>
    <property type="match status" value="1"/>
</dbReference>
<evidence type="ECO:0000256" key="2">
    <source>
        <dbReference type="RuleBase" id="RU003707"/>
    </source>
</evidence>